<dbReference type="PROSITE" id="PS51257">
    <property type="entry name" value="PROKAR_LIPOPROTEIN"/>
    <property type="match status" value="1"/>
</dbReference>
<name>A0A1Y6E8S0_9GAMM</name>
<dbReference type="EMBL" id="FXWH01000001">
    <property type="protein sequence ID" value="SMQ59007.1"/>
    <property type="molecule type" value="Genomic_DNA"/>
</dbReference>
<dbReference type="Proteomes" id="UP000194450">
    <property type="component" value="Unassembled WGS sequence"/>
</dbReference>
<keyword evidence="2" id="KW-1185">Reference proteome</keyword>
<dbReference type="OrthoDB" id="6310278at2"/>
<dbReference type="AlphaFoldDB" id="A0A1Y6E8S0"/>
<accession>A0A1Y6E8S0</accession>
<protein>
    <recommendedName>
        <fullName evidence="3">Lipoprotein</fullName>
    </recommendedName>
</protein>
<evidence type="ECO:0000313" key="2">
    <source>
        <dbReference type="Proteomes" id="UP000194450"/>
    </source>
</evidence>
<dbReference type="RefSeq" id="WP_086433400.1">
    <property type="nucleotide sequence ID" value="NZ_FXWH01000001.1"/>
</dbReference>
<proteinExistence type="predicted"/>
<reference evidence="2" key="1">
    <citation type="submission" date="2017-04" db="EMBL/GenBank/DDBJ databases">
        <authorList>
            <person name="Varghese N."/>
            <person name="Submissions S."/>
        </authorList>
    </citation>
    <scope>NUCLEOTIDE SEQUENCE [LARGE SCALE GENOMIC DNA]</scope>
</reference>
<evidence type="ECO:0008006" key="3">
    <source>
        <dbReference type="Google" id="ProtNLM"/>
    </source>
</evidence>
<evidence type="ECO:0000313" key="1">
    <source>
        <dbReference type="EMBL" id="SMQ59007.1"/>
    </source>
</evidence>
<sequence>MRSMKFLTIPLVAFTLAACEGEPDVPVTDQSGADIGSAALVTAYTKLGNELIGAVKQGDQVTIVSNANQMVDYSINLVDRFREQYPQCDTYLRAVKDVVPRINTISVEVLENDYHQDGALGEMPSETCYHAKDLLVHPASVIALMREQPDGYLEAVEAEITEVLAHMDAVQGELNIDSN</sequence>
<gene>
    <name evidence="1" type="ORF">SAMN06297229_0202</name>
</gene>
<organism evidence="1 2">
    <name type="scientific">Pseudidiomarina planktonica</name>
    <dbReference type="NCBI Taxonomy" id="1323738"/>
    <lineage>
        <taxon>Bacteria</taxon>
        <taxon>Pseudomonadati</taxon>
        <taxon>Pseudomonadota</taxon>
        <taxon>Gammaproteobacteria</taxon>
        <taxon>Alteromonadales</taxon>
        <taxon>Idiomarinaceae</taxon>
        <taxon>Pseudidiomarina</taxon>
    </lineage>
</organism>